<comment type="catalytic activity">
    <reaction evidence="8">
        <text>L-tyrosyl-[protein] + ATP = O-phospho-L-tyrosyl-[protein] + ADP + H(+)</text>
        <dbReference type="Rhea" id="RHEA:10596"/>
        <dbReference type="Rhea" id="RHEA-COMP:10136"/>
        <dbReference type="Rhea" id="RHEA-COMP:20101"/>
        <dbReference type="ChEBI" id="CHEBI:15378"/>
        <dbReference type="ChEBI" id="CHEBI:30616"/>
        <dbReference type="ChEBI" id="CHEBI:46858"/>
        <dbReference type="ChEBI" id="CHEBI:61978"/>
        <dbReference type="ChEBI" id="CHEBI:456216"/>
        <dbReference type="EC" id="2.7.10.2"/>
    </reaction>
</comment>
<dbReference type="SUPFAM" id="SSF52540">
    <property type="entry name" value="P-loop containing nucleoside triphosphate hydrolases"/>
    <property type="match status" value="1"/>
</dbReference>
<evidence type="ECO:0000256" key="6">
    <source>
        <dbReference type="ARBA" id="ARBA00022840"/>
    </source>
</evidence>
<evidence type="ECO:0000256" key="1">
    <source>
        <dbReference type="ARBA" id="ARBA00007316"/>
    </source>
</evidence>
<gene>
    <name evidence="10" type="ORF">MOZ60_06325</name>
</gene>
<evidence type="ECO:0000313" key="11">
    <source>
        <dbReference type="Proteomes" id="UP001286174"/>
    </source>
</evidence>
<dbReference type="Proteomes" id="UP001286174">
    <property type="component" value="Unassembled WGS sequence"/>
</dbReference>
<dbReference type="Gene3D" id="3.40.50.300">
    <property type="entry name" value="P-loop containing nucleotide triphosphate hydrolases"/>
    <property type="match status" value="1"/>
</dbReference>
<dbReference type="PANTHER" id="PTHR32309:SF13">
    <property type="entry name" value="FERRIC ENTEROBACTIN TRANSPORT PROTEIN FEPE"/>
    <property type="match status" value="1"/>
</dbReference>
<reference evidence="10 11" key="1">
    <citation type="submission" date="2022-03" db="EMBL/GenBank/DDBJ databases">
        <title>Novel taxa within the pig intestine.</title>
        <authorList>
            <person name="Wylensek D."/>
            <person name="Bishof K."/>
            <person name="Afrizal A."/>
            <person name="Clavel T."/>
        </authorList>
    </citation>
    <scope>NUCLEOTIDE SEQUENCE [LARGE SCALE GENOMIC DNA]</scope>
    <source>
        <strain evidence="10 11">CLA-KB-P133</strain>
    </source>
</reference>
<keyword evidence="5 10" id="KW-0418">Kinase</keyword>
<dbReference type="RefSeq" id="WP_370596031.1">
    <property type="nucleotide sequence ID" value="NZ_JALBUR010000012.1"/>
</dbReference>
<organism evidence="10 11">
    <name type="scientific">Grylomicrobium aquisgranensis</name>
    <dbReference type="NCBI Taxonomy" id="2926318"/>
    <lineage>
        <taxon>Bacteria</taxon>
        <taxon>Bacillati</taxon>
        <taxon>Bacillota</taxon>
        <taxon>Erysipelotrichia</taxon>
        <taxon>Erysipelotrichales</taxon>
        <taxon>Erysipelotrichaceae</taxon>
        <taxon>Grylomicrobium</taxon>
    </lineage>
</organism>
<dbReference type="CDD" id="cd05387">
    <property type="entry name" value="BY-kinase"/>
    <property type="match status" value="1"/>
</dbReference>
<dbReference type="NCBIfam" id="TIGR01007">
    <property type="entry name" value="eps_fam"/>
    <property type="match status" value="1"/>
</dbReference>
<comment type="caution">
    <text evidence="10">The sequence shown here is derived from an EMBL/GenBank/DDBJ whole genome shotgun (WGS) entry which is preliminary data.</text>
</comment>
<evidence type="ECO:0000313" key="10">
    <source>
        <dbReference type="EMBL" id="MDX8419707.1"/>
    </source>
</evidence>
<dbReference type="InterPro" id="IPR025669">
    <property type="entry name" value="AAA_dom"/>
</dbReference>
<dbReference type="InterPro" id="IPR050445">
    <property type="entry name" value="Bact_polysacc_biosynth/exp"/>
</dbReference>
<dbReference type="AlphaFoldDB" id="A0AB35U5K1"/>
<evidence type="ECO:0000259" key="9">
    <source>
        <dbReference type="Pfam" id="PF13614"/>
    </source>
</evidence>
<evidence type="ECO:0000256" key="8">
    <source>
        <dbReference type="ARBA" id="ARBA00051245"/>
    </source>
</evidence>
<dbReference type="InterPro" id="IPR005702">
    <property type="entry name" value="Wzc-like_C"/>
</dbReference>
<dbReference type="EC" id="2.7.10.2" evidence="2"/>
<evidence type="ECO:0000256" key="7">
    <source>
        <dbReference type="ARBA" id="ARBA00023137"/>
    </source>
</evidence>
<proteinExistence type="inferred from homology"/>
<comment type="similarity">
    <text evidence="1">Belongs to the CpsD/CapB family.</text>
</comment>
<keyword evidence="7" id="KW-0829">Tyrosine-protein kinase</keyword>
<protein>
    <recommendedName>
        <fullName evidence="2">non-specific protein-tyrosine kinase</fullName>
        <ecNumber evidence="2">2.7.10.2</ecNumber>
    </recommendedName>
</protein>
<keyword evidence="3" id="KW-0808">Transferase</keyword>
<dbReference type="PANTHER" id="PTHR32309">
    <property type="entry name" value="TYROSINE-PROTEIN KINASE"/>
    <property type="match status" value="1"/>
</dbReference>
<dbReference type="GO" id="GO:0005886">
    <property type="term" value="C:plasma membrane"/>
    <property type="evidence" value="ECO:0007669"/>
    <property type="project" value="TreeGrafter"/>
</dbReference>
<evidence type="ECO:0000256" key="3">
    <source>
        <dbReference type="ARBA" id="ARBA00022679"/>
    </source>
</evidence>
<sequence length="239" mass="26496">MKSLTLNKLPELPFDVQEAVNQLRINLSFSGTNVKKVLITSSVPNEGKSFVSVSLWRSIASVGKRALLIDCDLRLSEMRTKLDITTSENFVGIAHLLSGQADIPDVIYRTNVPNGYMMPVTNLVADPTFLLESDRFGEMLDSCSKTFDYIILDCPPLGSVADALNISKYVDGSVLVVRSGSTNKRLVMSSVQSLKRAGSPLLGIVLNRVDTRRGSGSYYYKDYYSYGAEYYHQKGKKEK</sequence>
<keyword evidence="6" id="KW-0067">ATP-binding</keyword>
<keyword evidence="11" id="KW-1185">Reference proteome</keyword>
<dbReference type="GO" id="GO:0005524">
    <property type="term" value="F:ATP binding"/>
    <property type="evidence" value="ECO:0007669"/>
    <property type="project" value="UniProtKB-KW"/>
</dbReference>
<evidence type="ECO:0000256" key="2">
    <source>
        <dbReference type="ARBA" id="ARBA00011903"/>
    </source>
</evidence>
<dbReference type="GO" id="GO:0004715">
    <property type="term" value="F:non-membrane spanning protein tyrosine kinase activity"/>
    <property type="evidence" value="ECO:0007669"/>
    <property type="project" value="UniProtKB-EC"/>
</dbReference>
<name>A0AB35U5K1_9FIRM</name>
<dbReference type="EMBL" id="JALBUR010000012">
    <property type="protein sequence ID" value="MDX8419707.1"/>
    <property type="molecule type" value="Genomic_DNA"/>
</dbReference>
<feature type="domain" description="AAA" evidence="9">
    <location>
        <begin position="47"/>
        <end position="167"/>
    </location>
</feature>
<dbReference type="Pfam" id="PF13614">
    <property type="entry name" value="AAA_31"/>
    <property type="match status" value="1"/>
</dbReference>
<evidence type="ECO:0000256" key="4">
    <source>
        <dbReference type="ARBA" id="ARBA00022741"/>
    </source>
</evidence>
<dbReference type="InterPro" id="IPR027417">
    <property type="entry name" value="P-loop_NTPase"/>
</dbReference>
<keyword evidence="4" id="KW-0547">Nucleotide-binding</keyword>
<accession>A0AB35U5K1</accession>
<evidence type="ECO:0000256" key="5">
    <source>
        <dbReference type="ARBA" id="ARBA00022777"/>
    </source>
</evidence>